<dbReference type="InterPro" id="IPR014729">
    <property type="entry name" value="Rossmann-like_a/b/a_fold"/>
</dbReference>
<keyword evidence="2" id="KW-1185">Reference proteome</keyword>
<proteinExistence type="predicted"/>
<reference evidence="1 2" key="1">
    <citation type="journal article" date="2011" name="PLoS Pathog.">
        <title>Endophytic Life Strategies Decoded by Genome and Transcriptome Analyses of the Mutualistic Root Symbiont Piriformospora indica.</title>
        <authorList>
            <person name="Zuccaro A."/>
            <person name="Lahrmann U."/>
            <person name="Guldener U."/>
            <person name="Langen G."/>
            <person name="Pfiffi S."/>
            <person name="Biedenkopf D."/>
            <person name="Wong P."/>
            <person name="Samans B."/>
            <person name="Grimm C."/>
            <person name="Basiewicz M."/>
            <person name="Murat C."/>
            <person name="Martin F."/>
            <person name="Kogel K.H."/>
        </authorList>
    </citation>
    <scope>NUCLEOTIDE SEQUENCE [LARGE SCALE GENOMIC DNA]</scope>
    <source>
        <strain evidence="1 2">DSM 11827</strain>
    </source>
</reference>
<comment type="caution">
    <text evidence="1">The sequence shown here is derived from an EMBL/GenBank/DDBJ whole genome shotgun (WGS) entry which is preliminary data.</text>
</comment>
<dbReference type="FunCoup" id="G4TTG6">
    <property type="interactions" value="217"/>
</dbReference>
<dbReference type="GO" id="GO:0016887">
    <property type="term" value="F:ATP hydrolysis activity"/>
    <property type="evidence" value="ECO:0007669"/>
    <property type="project" value="TreeGrafter"/>
</dbReference>
<dbReference type="OMA" id="ESCHLIC"/>
<name>G4TTG6_SERID</name>
<dbReference type="STRING" id="1109443.G4TTG6"/>
<dbReference type="HOGENOM" id="CLU_032651_1_0_1"/>
<evidence type="ECO:0008006" key="3">
    <source>
        <dbReference type="Google" id="ProtNLM"/>
    </source>
</evidence>
<sequence>MSSETIGGLAEALQRLKGDNSTSKYKTDVEFVYTSSQNWPLPPGVNLPDPYNPPIRIAILDSSFNPPTKAHLALAMAPLPDSTGKRTYDARMLLLSVTNADKKLKPGDATYVQRLEMMYILADEASWRSATDPAKPDAPFCVAAIDEPTFVGKSRKLREFIDNRLGGLQRAGDLPLARVELYFILGFDTVTRLFDPRFYGNSTEEMDAALRRFFAPGPEGDNSHVVCARRTMNQDVDVKAEEEAFFSQPEVAPYRDSGSILMLQLDPFLQTLSSTRARSSVRASYEEPALGSGDKLSDLVPVRIARYIQENKLY</sequence>
<accession>G4TTG6</accession>
<evidence type="ECO:0000313" key="2">
    <source>
        <dbReference type="Proteomes" id="UP000007148"/>
    </source>
</evidence>
<gene>
    <name evidence="1" type="ORF">PIIN_08561</name>
</gene>
<dbReference type="Gene3D" id="3.40.50.620">
    <property type="entry name" value="HUPs"/>
    <property type="match status" value="1"/>
</dbReference>
<dbReference type="AlphaFoldDB" id="G4TTG6"/>
<dbReference type="EMBL" id="CAFZ01000333">
    <property type="protein sequence ID" value="CCA74609.1"/>
    <property type="molecule type" value="Genomic_DNA"/>
</dbReference>
<dbReference type="InParanoid" id="G4TTG6"/>
<dbReference type="eggNOG" id="ENOG502RXY8">
    <property type="taxonomic scope" value="Eukaryota"/>
</dbReference>
<protein>
    <recommendedName>
        <fullName evidence="3">Nicotinamide-nucleotide adenylyltransferase</fullName>
    </recommendedName>
</protein>
<dbReference type="SUPFAM" id="SSF52374">
    <property type="entry name" value="Nucleotidylyl transferase"/>
    <property type="match status" value="1"/>
</dbReference>
<dbReference type="OrthoDB" id="5591297at2759"/>
<organism evidence="1 2">
    <name type="scientific">Serendipita indica (strain DSM 11827)</name>
    <name type="common">Root endophyte fungus</name>
    <name type="synonym">Piriformospora indica</name>
    <dbReference type="NCBI Taxonomy" id="1109443"/>
    <lineage>
        <taxon>Eukaryota</taxon>
        <taxon>Fungi</taxon>
        <taxon>Dikarya</taxon>
        <taxon>Basidiomycota</taxon>
        <taxon>Agaricomycotina</taxon>
        <taxon>Agaricomycetes</taxon>
        <taxon>Sebacinales</taxon>
        <taxon>Serendipitaceae</taxon>
        <taxon>Serendipita</taxon>
    </lineage>
</organism>
<dbReference type="Proteomes" id="UP000007148">
    <property type="component" value="Unassembled WGS sequence"/>
</dbReference>
<dbReference type="PANTHER" id="PTHR31285:SF0">
    <property type="entry name" value="NICOTINAMIDE MONONUCLEOTIDE ADENYLYLTRANSFERASE"/>
    <property type="match status" value="1"/>
</dbReference>
<dbReference type="PANTHER" id="PTHR31285">
    <property type="entry name" value="NICOTINAMIDE MONONUCLEOTIDE ADENYLYLTRANSFERASE"/>
    <property type="match status" value="1"/>
</dbReference>
<dbReference type="GO" id="GO:0005737">
    <property type="term" value="C:cytoplasm"/>
    <property type="evidence" value="ECO:0007669"/>
    <property type="project" value="TreeGrafter"/>
</dbReference>
<dbReference type="GO" id="GO:0005634">
    <property type="term" value="C:nucleus"/>
    <property type="evidence" value="ECO:0007669"/>
    <property type="project" value="TreeGrafter"/>
</dbReference>
<evidence type="ECO:0000313" key="1">
    <source>
        <dbReference type="EMBL" id="CCA74609.1"/>
    </source>
</evidence>
<dbReference type="GO" id="GO:0000309">
    <property type="term" value="F:nicotinamide-nucleotide adenylyltransferase activity"/>
    <property type="evidence" value="ECO:0007669"/>
    <property type="project" value="TreeGrafter"/>
</dbReference>